<dbReference type="AlphaFoldDB" id="U7QB11"/>
<dbReference type="Gene3D" id="3.40.50.1010">
    <property type="entry name" value="5'-nuclease"/>
    <property type="match status" value="1"/>
</dbReference>
<dbReference type="PANTHER" id="PTHR35811:SF1">
    <property type="entry name" value="HTH OST-TYPE DOMAIN-CONTAINING PROTEIN"/>
    <property type="match status" value="1"/>
</dbReference>
<protein>
    <submittedName>
        <fullName evidence="2">NYN domain protein</fullName>
    </submittedName>
</protein>
<dbReference type="Proteomes" id="UP000017127">
    <property type="component" value="Unassembled WGS sequence"/>
</dbReference>
<dbReference type="PATRIC" id="fig|1348334.3.peg.4826"/>
<evidence type="ECO:0000259" key="1">
    <source>
        <dbReference type="Pfam" id="PF01936"/>
    </source>
</evidence>
<dbReference type="PANTHER" id="PTHR35811">
    <property type="entry name" value="SLR1870 PROTEIN"/>
    <property type="match status" value="1"/>
</dbReference>
<name>U7QB11_9CYAN</name>
<evidence type="ECO:0000313" key="3">
    <source>
        <dbReference type="Proteomes" id="UP000017127"/>
    </source>
</evidence>
<feature type="domain" description="NYN" evidence="1">
    <location>
        <begin position="5"/>
        <end position="156"/>
    </location>
</feature>
<organism evidence="2 3">
    <name type="scientific">Lyngbya aestuarii BL J</name>
    <dbReference type="NCBI Taxonomy" id="1348334"/>
    <lineage>
        <taxon>Bacteria</taxon>
        <taxon>Bacillati</taxon>
        <taxon>Cyanobacteriota</taxon>
        <taxon>Cyanophyceae</taxon>
        <taxon>Oscillatoriophycideae</taxon>
        <taxon>Oscillatoriales</taxon>
        <taxon>Microcoleaceae</taxon>
        <taxon>Lyngbya</taxon>
    </lineage>
</organism>
<accession>U7QB11</accession>
<dbReference type="CDD" id="cd11297">
    <property type="entry name" value="PIN_LabA-like_N_1"/>
    <property type="match status" value="1"/>
</dbReference>
<reference evidence="2 3" key="1">
    <citation type="journal article" date="2013" name="Front. Microbiol.">
        <title>Comparative genomic analyses of the cyanobacterium, Lyngbya aestuarii BL J, a powerful hydrogen producer.</title>
        <authorList>
            <person name="Kothari A."/>
            <person name="Vaughn M."/>
            <person name="Garcia-Pichel F."/>
        </authorList>
    </citation>
    <scope>NUCLEOTIDE SEQUENCE [LARGE SCALE GENOMIC DNA]</scope>
    <source>
        <strain evidence="2 3">BL J</strain>
    </source>
</reference>
<comment type="caution">
    <text evidence="2">The sequence shown here is derived from an EMBL/GenBank/DDBJ whole genome shotgun (WGS) entry which is preliminary data.</text>
</comment>
<keyword evidence="3" id="KW-1185">Reference proteome</keyword>
<dbReference type="GO" id="GO:0004540">
    <property type="term" value="F:RNA nuclease activity"/>
    <property type="evidence" value="ECO:0007669"/>
    <property type="project" value="InterPro"/>
</dbReference>
<dbReference type="RefSeq" id="WP_023068705.1">
    <property type="nucleotide sequence ID" value="NZ_AUZM01000070.1"/>
</dbReference>
<dbReference type="EMBL" id="AUZM01000070">
    <property type="protein sequence ID" value="ERT05039.1"/>
    <property type="molecule type" value="Genomic_DNA"/>
</dbReference>
<proteinExistence type="predicted"/>
<dbReference type="OrthoDB" id="427042at2"/>
<evidence type="ECO:0000313" key="2">
    <source>
        <dbReference type="EMBL" id="ERT05039.1"/>
    </source>
</evidence>
<sequence>MTGTVAIFYDIENLLKGYGSSQNYINSISLKYVFNKIKSIERVEFIAVQRAYANWSDPRLSVMKGEINELGIDPIQIFGFSRNTHKNAADIQLAVDAIDLAYLRNYIEIFVIVSGDGGFSALAKKLHEYGKYVIGCAYFNATNKIFESVCDIFIGIEEPEEHERERGDLEKVLKITNPKVIRLSEQINRLTIKDKQQIINQSKLIINWFKKDSDSHRELETTGIHLSVVKEAFKYGIEDFNSSLIGLPKFVNFLQFICSSTEMNVLRSDRNETIIALRNAQIKSFEALPDIESDYLHSIENYQSILAHGTPCLKMTSSQYLKQILMILSQQNNPEASLDTLLDSINHLYPDLESEIINSSLITLMNIDLFERQPLDKPLSEQTLKLKSEYLDPELTLNKVKEAISSKLSSFWGEHLNSDTLNALLSDL</sequence>
<gene>
    <name evidence="2" type="ORF">M595_5009</name>
</gene>
<dbReference type="InterPro" id="IPR021139">
    <property type="entry name" value="NYN"/>
</dbReference>
<dbReference type="Pfam" id="PF01936">
    <property type="entry name" value="NYN"/>
    <property type="match status" value="1"/>
</dbReference>